<dbReference type="PANTHER" id="PTHR42994:SF1">
    <property type="entry name" value="PEPTIDASE T"/>
    <property type="match status" value="1"/>
</dbReference>
<evidence type="ECO:0000256" key="10">
    <source>
        <dbReference type="PIRSR" id="PIRSR037215-1"/>
    </source>
</evidence>
<evidence type="ECO:0000256" key="6">
    <source>
        <dbReference type="ARBA" id="ARBA00022801"/>
    </source>
</evidence>
<reference evidence="13 14" key="1">
    <citation type="submission" date="2019-08" db="EMBL/GenBank/DDBJ databases">
        <title>In-depth cultivation of the pig gut microbiome towards novel bacterial diversity and tailored functional studies.</title>
        <authorList>
            <person name="Wylensek D."/>
            <person name="Hitch T.C.A."/>
            <person name="Clavel T."/>
        </authorList>
    </citation>
    <scope>NUCLEOTIDE SEQUENCE [LARGE SCALE GENOMIC DNA]</scope>
    <source>
        <strain evidence="13 14">68-1-5</strain>
    </source>
</reference>
<dbReference type="PIRSF" id="PIRSF037215">
    <property type="entry name" value="Peptidase_M20B"/>
    <property type="match status" value="1"/>
</dbReference>
<keyword evidence="4" id="KW-0645">Protease</keyword>
<dbReference type="InterPro" id="IPR001261">
    <property type="entry name" value="ArgE/DapE_CS"/>
</dbReference>
<dbReference type="GO" id="GO:0008270">
    <property type="term" value="F:zinc ion binding"/>
    <property type="evidence" value="ECO:0007669"/>
    <property type="project" value="InterPro"/>
</dbReference>
<keyword evidence="14" id="KW-1185">Reference proteome</keyword>
<comment type="caution">
    <text evidence="13">The sequence shown here is derived from an EMBL/GenBank/DDBJ whole genome shotgun (WGS) entry which is preliminary data.</text>
</comment>
<dbReference type="NCBIfam" id="TIGR01882">
    <property type="entry name" value="peptidase-T"/>
    <property type="match status" value="1"/>
</dbReference>
<keyword evidence="5 11" id="KW-0479">Metal-binding</keyword>
<feature type="domain" description="Peptidase M20 dimerisation" evidence="12">
    <location>
        <begin position="203"/>
        <end position="303"/>
    </location>
</feature>
<dbReference type="NCBIfam" id="NF009920">
    <property type="entry name" value="PRK13381.1"/>
    <property type="match status" value="1"/>
</dbReference>
<organism evidence="13 14">
    <name type="scientific">Suipraeoptans intestinalis</name>
    <dbReference type="NCBI Taxonomy" id="2606628"/>
    <lineage>
        <taxon>Bacteria</taxon>
        <taxon>Bacillati</taxon>
        <taxon>Bacillota</taxon>
        <taxon>Clostridia</taxon>
        <taxon>Lachnospirales</taxon>
        <taxon>Lachnospiraceae</taxon>
        <taxon>Suipraeoptans</taxon>
    </lineage>
</organism>
<evidence type="ECO:0000256" key="9">
    <source>
        <dbReference type="NCBIfam" id="TIGR01882"/>
    </source>
</evidence>
<evidence type="ECO:0000259" key="12">
    <source>
        <dbReference type="Pfam" id="PF07687"/>
    </source>
</evidence>
<feature type="binding site" evidence="11">
    <location>
        <position position="172"/>
    </location>
    <ligand>
        <name>Zn(2+)</name>
        <dbReference type="ChEBI" id="CHEBI:29105"/>
        <label>2</label>
    </ligand>
</feature>
<dbReference type="GO" id="GO:0008237">
    <property type="term" value="F:metallopeptidase activity"/>
    <property type="evidence" value="ECO:0007669"/>
    <property type="project" value="UniProtKB-KW"/>
</dbReference>
<dbReference type="InterPro" id="IPR002933">
    <property type="entry name" value="Peptidase_M20"/>
</dbReference>
<dbReference type="Gene3D" id="3.30.70.360">
    <property type="match status" value="1"/>
</dbReference>
<feature type="active site" description="Proton acceptor" evidence="10">
    <location>
        <position position="171"/>
    </location>
</feature>
<keyword evidence="8" id="KW-0482">Metalloprotease</keyword>
<keyword evidence="7 11" id="KW-0862">Zinc</keyword>
<dbReference type="GO" id="GO:0006518">
    <property type="term" value="P:peptide metabolic process"/>
    <property type="evidence" value="ECO:0007669"/>
    <property type="project" value="InterPro"/>
</dbReference>
<dbReference type="SUPFAM" id="SSF55031">
    <property type="entry name" value="Bacterial exopeptidase dimerisation domain"/>
    <property type="match status" value="1"/>
</dbReference>
<comment type="catalytic activity">
    <reaction evidence="1">
        <text>Release of the N-terminal residue from a tripeptide.</text>
        <dbReference type="EC" id="3.4.11.4"/>
    </reaction>
</comment>
<evidence type="ECO:0000313" key="14">
    <source>
        <dbReference type="Proteomes" id="UP000434409"/>
    </source>
</evidence>
<dbReference type="InterPro" id="IPR036264">
    <property type="entry name" value="Bact_exopeptidase_dim_dom"/>
</dbReference>
<evidence type="ECO:0000256" key="4">
    <source>
        <dbReference type="ARBA" id="ARBA00022670"/>
    </source>
</evidence>
<sequence length="408" mass="45607">MEKLVERFLSYIAMDTMSDGRSDTVPSTAKQLKLAERLRDELLELGLEATMDQYGYVYGSLAGNVDREVPVIGFISHMDTSPALGGECKNPRILSYEGGDVRLNDKIVMTEEEFPALKALHGKTLITTDGTTLLGGDDKAGIAEIMDALEYLVAHPEIKHGKIAVGFTPDEEIGAGADHFDVEAFGAKFAYTLDGGEEGEFEYENFNAASALIKIQGKSVHPGSAKNMMINSMYVGMELEQMLPKAQRPEHTEGYEGFFMLNEIRGTIDYTEMDYLVRDHDREKFEKKKELMRDTVDYMNKKYGGILELDMKDSYYNMREMVEPHKEIVELALDSMKQLGITPLVKPIRGGTDGSRLSYMGLPCPNLFVGDYHPHGRFELVAIEEMRNASALIVEIARRFCAQTTGEV</sequence>
<dbReference type="Gene3D" id="3.40.630.10">
    <property type="entry name" value="Zn peptidases"/>
    <property type="match status" value="1"/>
</dbReference>
<dbReference type="GO" id="GO:0006508">
    <property type="term" value="P:proteolysis"/>
    <property type="evidence" value="ECO:0007669"/>
    <property type="project" value="UniProtKB-UniRule"/>
</dbReference>
<proteinExistence type="inferred from homology"/>
<evidence type="ECO:0000256" key="7">
    <source>
        <dbReference type="ARBA" id="ARBA00022833"/>
    </source>
</evidence>
<dbReference type="PANTHER" id="PTHR42994">
    <property type="entry name" value="PEPTIDASE T"/>
    <property type="match status" value="1"/>
</dbReference>
<dbReference type="PROSITE" id="PS00758">
    <property type="entry name" value="ARGE_DAPE_CPG2_1"/>
    <property type="match status" value="1"/>
</dbReference>
<dbReference type="GO" id="GO:0045148">
    <property type="term" value="F:tripeptide aminopeptidase activity"/>
    <property type="evidence" value="ECO:0007669"/>
    <property type="project" value="UniProtKB-UniRule"/>
</dbReference>
<dbReference type="SUPFAM" id="SSF53187">
    <property type="entry name" value="Zn-dependent exopeptidases"/>
    <property type="match status" value="1"/>
</dbReference>
<keyword evidence="3 13" id="KW-0031">Aminopeptidase</keyword>
<evidence type="ECO:0000256" key="11">
    <source>
        <dbReference type="PIRSR" id="PIRSR037215-2"/>
    </source>
</evidence>
<feature type="binding site" evidence="11">
    <location>
        <position position="137"/>
    </location>
    <ligand>
        <name>Zn(2+)</name>
        <dbReference type="ChEBI" id="CHEBI:29105"/>
        <label>2</label>
    </ligand>
</feature>
<dbReference type="Proteomes" id="UP000434409">
    <property type="component" value="Unassembled WGS sequence"/>
</dbReference>
<dbReference type="AlphaFoldDB" id="A0A6N7V2A8"/>
<evidence type="ECO:0000313" key="13">
    <source>
        <dbReference type="EMBL" id="MSR94280.1"/>
    </source>
</evidence>
<feature type="binding site" evidence="11">
    <location>
        <position position="77"/>
    </location>
    <ligand>
        <name>Zn(2+)</name>
        <dbReference type="ChEBI" id="CHEBI:29105"/>
        <label>1</label>
    </ligand>
</feature>
<feature type="binding site" evidence="11">
    <location>
        <position position="194"/>
    </location>
    <ligand>
        <name>Zn(2+)</name>
        <dbReference type="ChEBI" id="CHEBI:29105"/>
        <label>1</label>
    </ligand>
</feature>
<dbReference type="NCBIfam" id="NF003976">
    <property type="entry name" value="PRK05469.1"/>
    <property type="match status" value="1"/>
</dbReference>
<evidence type="ECO:0000256" key="8">
    <source>
        <dbReference type="ARBA" id="ARBA00023049"/>
    </source>
</evidence>
<feature type="binding site" evidence="11">
    <location>
        <position position="375"/>
    </location>
    <ligand>
        <name>Zn(2+)</name>
        <dbReference type="ChEBI" id="CHEBI:29105"/>
        <label>2</label>
    </ligand>
</feature>
<comment type="cofactor">
    <cofactor evidence="11">
        <name>Zn(2+)</name>
        <dbReference type="ChEBI" id="CHEBI:29105"/>
    </cofactor>
    <text evidence="11">Binds 2 Zn(2+) ions per subunit.</text>
</comment>
<protein>
    <recommendedName>
        <fullName evidence="9">Peptidase T</fullName>
        <ecNumber evidence="9">3.4.11.4</ecNumber>
    </recommendedName>
</protein>
<dbReference type="EMBL" id="VULY01000018">
    <property type="protein sequence ID" value="MSR94280.1"/>
    <property type="molecule type" value="Genomic_DNA"/>
</dbReference>
<evidence type="ECO:0000256" key="1">
    <source>
        <dbReference type="ARBA" id="ARBA00000870"/>
    </source>
</evidence>
<keyword evidence="6 13" id="KW-0378">Hydrolase</keyword>
<dbReference type="CDD" id="cd03892">
    <property type="entry name" value="M20_peptT"/>
    <property type="match status" value="1"/>
</dbReference>
<name>A0A6N7V2A8_9FIRM</name>
<dbReference type="RefSeq" id="WP_154477825.1">
    <property type="nucleotide sequence ID" value="NZ_VULY01000018.1"/>
</dbReference>
<dbReference type="InterPro" id="IPR010161">
    <property type="entry name" value="Peptidase_M20B"/>
</dbReference>
<accession>A0A6N7V2A8</accession>
<comment type="similarity">
    <text evidence="2">Belongs to the peptidase M20B family.</text>
</comment>
<dbReference type="Pfam" id="PF01546">
    <property type="entry name" value="Peptidase_M20"/>
    <property type="match status" value="1"/>
</dbReference>
<evidence type="ECO:0000256" key="2">
    <source>
        <dbReference type="ARBA" id="ARBA00009692"/>
    </source>
</evidence>
<dbReference type="EC" id="3.4.11.4" evidence="9"/>
<evidence type="ECO:0000256" key="3">
    <source>
        <dbReference type="ARBA" id="ARBA00022438"/>
    </source>
</evidence>
<feature type="binding site" evidence="11">
    <location>
        <position position="137"/>
    </location>
    <ligand>
        <name>Zn(2+)</name>
        <dbReference type="ChEBI" id="CHEBI:29105"/>
        <label>1</label>
    </ligand>
</feature>
<dbReference type="Pfam" id="PF07687">
    <property type="entry name" value="M20_dimer"/>
    <property type="match status" value="1"/>
</dbReference>
<evidence type="ECO:0000256" key="5">
    <source>
        <dbReference type="ARBA" id="ARBA00022723"/>
    </source>
</evidence>
<gene>
    <name evidence="13" type="primary">pepT</name>
    <name evidence="13" type="ORF">FYJ34_08430</name>
</gene>
<dbReference type="InterPro" id="IPR011650">
    <property type="entry name" value="Peptidase_M20_dimer"/>
</dbReference>
<feature type="active site" evidence="10">
    <location>
        <position position="79"/>
    </location>
</feature>